<comment type="caution">
    <text evidence="3">The sequence shown here is derived from an EMBL/GenBank/DDBJ whole genome shotgun (WGS) entry which is preliminary data.</text>
</comment>
<keyword evidence="4" id="KW-1185">Reference proteome</keyword>
<feature type="region of interest" description="Disordered" evidence="1">
    <location>
        <begin position="1"/>
        <end position="64"/>
    </location>
</feature>
<dbReference type="Proteomes" id="UP000243081">
    <property type="component" value="Unassembled WGS sequence"/>
</dbReference>
<reference evidence="3 4" key="1">
    <citation type="submission" date="2016-03" db="EMBL/GenBank/DDBJ databases">
        <title>Fine-scale spatial genetic structure of a fungal parasite of coffee scale insects.</title>
        <authorList>
            <person name="Jackson D."/>
            <person name="Zemenick K.A."/>
            <person name="Malloure B."/>
            <person name="Quandt C.A."/>
            <person name="James T.Y."/>
        </authorList>
    </citation>
    <scope>NUCLEOTIDE SEQUENCE [LARGE SCALE GENOMIC DNA]</scope>
    <source>
        <strain evidence="3 4">UM487</strain>
    </source>
</reference>
<dbReference type="OrthoDB" id="5358884at2759"/>
<evidence type="ECO:0000256" key="1">
    <source>
        <dbReference type="SAM" id="MobiDB-lite"/>
    </source>
</evidence>
<feature type="transmembrane region" description="Helical" evidence="2">
    <location>
        <begin position="74"/>
        <end position="101"/>
    </location>
</feature>
<evidence type="ECO:0008006" key="5">
    <source>
        <dbReference type="Google" id="ProtNLM"/>
    </source>
</evidence>
<dbReference type="EMBL" id="LUKN01004273">
    <property type="protein sequence ID" value="OAQ96248.1"/>
    <property type="molecule type" value="Genomic_DNA"/>
</dbReference>
<feature type="compositionally biased region" description="Polar residues" evidence="1">
    <location>
        <begin position="17"/>
        <end position="33"/>
    </location>
</feature>
<protein>
    <recommendedName>
        <fullName evidence="5">Apple domain-containing protein</fullName>
    </recommendedName>
</protein>
<sequence>MASQNGDFPEVAPHYQQPWSPQQSSIGTPSHGQSLLRHEASADTSHAPNYQGHSAPMASTPSTKTRRTVCGCTLLVFLLSIVIAVLSAAVIGLAVGTGVLASKYSDTKSKSFSSLDNGCSDKDEKTTGKMYQTEFFNRPTFTMYCNKDASGLLFSLFAADFNNCMWACAAWNYYNSTKESCGGVSYIPLWSDMAAAIKGTAPGDCYLKPNPQTRQNLTNPQIGTECHAAILQ</sequence>
<keyword evidence="2" id="KW-1133">Transmembrane helix</keyword>
<organism evidence="3 4">
    <name type="scientific">Cordyceps confragosa</name>
    <name type="common">Lecanicillium lecanii</name>
    <dbReference type="NCBI Taxonomy" id="2714763"/>
    <lineage>
        <taxon>Eukaryota</taxon>
        <taxon>Fungi</taxon>
        <taxon>Dikarya</taxon>
        <taxon>Ascomycota</taxon>
        <taxon>Pezizomycotina</taxon>
        <taxon>Sordariomycetes</taxon>
        <taxon>Hypocreomycetidae</taxon>
        <taxon>Hypocreales</taxon>
        <taxon>Cordycipitaceae</taxon>
        <taxon>Akanthomyces</taxon>
    </lineage>
</organism>
<feature type="compositionally biased region" description="Polar residues" evidence="1">
    <location>
        <begin position="42"/>
        <end position="63"/>
    </location>
</feature>
<evidence type="ECO:0000256" key="2">
    <source>
        <dbReference type="SAM" id="Phobius"/>
    </source>
</evidence>
<accession>A0A179I3A9</accession>
<evidence type="ECO:0000313" key="3">
    <source>
        <dbReference type="EMBL" id="OAQ96248.1"/>
    </source>
</evidence>
<dbReference type="AlphaFoldDB" id="A0A179I3A9"/>
<keyword evidence="2" id="KW-0472">Membrane</keyword>
<name>A0A179I3A9_CORDF</name>
<keyword evidence="2" id="KW-0812">Transmembrane</keyword>
<proteinExistence type="predicted"/>
<evidence type="ECO:0000313" key="4">
    <source>
        <dbReference type="Proteomes" id="UP000243081"/>
    </source>
</evidence>
<gene>
    <name evidence="3" type="ORF">LLEC1_03757</name>
</gene>